<dbReference type="EMBL" id="OZ004258">
    <property type="protein sequence ID" value="CAK7913988.1"/>
    <property type="molecule type" value="Genomic_DNA"/>
</dbReference>
<sequence length="623" mass="70841">MDSSNDPAYLRVKLFQSCQILSNLNLYQAAKWCAEALNGLDISPEQRSEQVPMVQPMDIQELVDQDKILLAKTYFNCKEFDRAAYVLKDCKSGSAVFLRLYALLISVDKRAMEETDGSLKIGGASLLRSGAMSNSMSANIGANAATSGTGNGAGSGTNGSNANNHTYLAGGAPHDSNMIHNSNSNSDSNITSKLSKILQETTAFHNNTSNKPNAFLYYLNGVVYNKKKKYSLAQTNLFQSLRLFPYNWSCWQELIASLSTYEEAVTFITKLKKAKTSLSNNIMFQFFEVVILQEFYQQSAVLTDSLAQLTQKFPKFNFLNVQQFLIAYHGLDYFQAEAIFDSILKDDPLRLDDLDTYSNMLYVMEKKSKLSFLAQFSSSIDKFRPETCCIIANYHSMKCEHEKAITYYKRALTLNKNCLSAWTLMGHEFVELKNSHAAIESYRRAVDTNPKDFRAWYGLGQAYEVLDMHMYALYYYQRATNLQPLDKRMWQAIGNCYEKIEKLEEAIKSFEKALAIDNYNNNNEMADGEVFAEPYICYKLATISEKLGLTKDTVKYMKMCLDSEREWGIGDETSKARLWLARNALENRRFVEAYGLAKDLNHSNAHDIEEARSIAREARNRMK</sequence>
<protein>
    <submittedName>
        <fullName evidence="10">Anaphase-promoting complex subunit Cdc23p</fullName>
    </submittedName>
</protein>
<keyword evidence="11" id="KW-1185">Reference proteome</keyword>
<dbReference type="Pfam" id="PF13414">
    <property type="entry name" value="TPR_11"/>
    <property type="match status" value="1"/>
</dbReference>
<feature type="repeat" description="TPR" evidence="7">
    <location>
        <begin position="419"/>
        <end position="452"/>
    </location>
</feature>
<name>A0ABP0EHL8_9ASCO</name>
<evidence type="ECO:0000256" key="3">
    <source>
        <dbReference type="ARBA" id="ARBA00022776"/>
    </source>
</evidence>
<evidence type="ECO:0000313" key="11">
    <source>
        <dbReference type="Proteomes" id="UP001497600"/>
    </source>
</evidence>
<keyword evidence="6" id="KW-0131">Cell cycle</keyword>
<feature type="region of interest" description="Disordered" evidence="8">
    <location>
        <begin position="146"/>
        <end position="167"/>
    </location>
</feature>
<gene>
    <name evidence="10" type="primary">CDC23</name>
    <name evidence="10" type="ORF">CAAN4_F14356</name>
</gene>
<reference evidence="10 11" key="1">
    <citation type="submission" date="2024-01" db="EMBL/GenBank/DDBJ databases">
        <authorList>
            <consortium name="Genoscope - CEA"/>
            <person name="William W."/>
        </authorList>
    </citation>
    <scope>NUCLEOTIDE SEQUENCE [LARGE SCALE GENOMIC DNA]</scope>
    <source>
        <strain evidence="10 11">29B2s-10</strain>
    </source>
</reference>
<feature type="repeat" description="TPR" evidence="7">
    <location>
        <begin position="453"/>
        <end position="486"/>
    </location>
</feature>
<evidence type="ECO:0000256" key="1">
    <source>
        <dbReference type="ARBA" id="ARBA00022618"/>
    </source>
</evidence>
<dbReference type="PANTHER" id="PTHR12558">
    <property type="entry name" value="CELL DIVISION CYCLE 16,23,27"/>
    <property type="match status" value="1"/>
</dbReference>
<evidence type="ECO:0000256" key="2">
    <source>
        <dbReference type="ARBA" id="ARBA00022737"/>
    </source>
</evidence>
<evidence type="ECO:0000259" key="9">
    <source>
        <dbReference type="Pfam" id="PF04049"/>
    </source>
</evidence>
<feature type="repeat" description="TPR" evidence="7">
    <location>
        <begin position="487"/>
        <end position="520"/>
    </location>
</feature>
<evidence type="ECO:0000256" key="8">
    <source>
        <dbReference type="SAM" id="MobiDB-lite"/>
    </source>
</evidence>
<keyword evidence="5 7" id="KW-0802">TPR repeat</keyword>
<dbReference type="InterPro" id="IPR019734">
    <property type="entry name" value="TPR_rpt"/>
</dbReference>
<organism evidence="10 11">
    <name type="scientific">[Candida] anglica</name>
    <dbReference type="NCBI Taxonomy" id="148631"/>
    <lineage>
        <taxon>Eukaryota</taxon>
        <taxon>Fungi</taxon>
        <taxon>Dikarya</taxon>
        <taxon>Ascomycota</taxon>
        <taxon>Saccharomycotina</taxon>
        <taxon>Pichiomycetes</taxon>
        <taxon>Debaryomycetaceae</taxon>
        <taxon>Kurtzmaniella</taxon>
    </lineage>
</organism>
<dbReference type="PROSITE" id="PS50005">
    <property type="entry name" value="TPR"/>
    <property type="match status" value="3"/>
</dbReference>
<keyword evidence="4" id="KW-0833">Ubl conjugation pathway</keyword>
<evidence type="ECO:0000256" key="7">
    <source>
        <dbReference type="PROSITE-ProRule" id="PRU00339"/>
    </source>
</evidence>
<accession>A0ABP0EHL8</accession>
<evidence type="ECO:0000256" key="4">
    <source>
        <dbReference type="ARBA" id="ARBA00022786"/>
    </source>
</evidence>
<dbReference type="PANTHER" id="PTHR12558:SF10">
    <property type="entry name" value="CELL DIVISION CYCLE PROTEIN 23 HOMOLOG"/>
    <property type="match status" value="1"/>
</dbReference>
<dbReference type="SUPFAM" id="SSF48452">
    <property type="entry name" value="TPR-like"/>
    <property type="match status" value="2"/>
</dbReference>
<dbReference type="InterPro" id="IPR007192">
    <property type="entry name" value="APC8"/>
</dbReference>
<dbReference type="SMART" id="SM00028">
    <property type="entry name" value="TPR"/>
    <property type="match status" value="6"/>
</dbReference>
<dbReference type="Proteomes" id="UP001497600">
    <property type="component" value="Chromosome F"/>
</dbReference>
<dbReference type="Gene3D" id="1.25.40.10">
    <property type="entry name" value="Tetratricopeptide repeat domain"/>
    <property type="match status" value="3"/>
</dbReference>
<keyword evidence="3" id="KW-0498">Mitosis</keyword>
<evidence type="ECO:0000313" key="10">
    <source>
        <dbReference type="EMBL" id="CAK7913988.1"/>
    </source>
</evidence>
<dbReference type="Pfam" id="PF04049">
    <property type="entry name" value="ANAPC8"/>
    <property type="match status" value="1"/>
</dbReference>
<evidence type="ECO:0000256" key="6">
    <source>
        <dbReference type="ARBA" id="ARBA00023306"/>
    </source>
</evidence>
<proteinExistence type="predicted"/>
<dbReference type="Pfam" id="PF13181">
    <property type="entry name" value="TPR_8"/>
    <property type="match status" value="2"/>
</dbReference>
<feature type="domain" description="Cdc23" evidence="9">
    <location>
        <begin position="10"/>
        <end position="322"/>
    </location>
</feature>
<evidence type="ECO:0000256" key="5">
    <source>
        <dbReference type="ARBA" id="ARBA00022803"/>
    </source>
</evidence>
<keyword evidence="1" id="KW-0132">Cell division</keyword>
<keyword evidence="2" id="KW-0677">Repeat</keyword>
<dbReference type="InterPro" id="IPR011990">
    <property type="entry name" value="TPR-like_helical_dom_sf"/>
</dbReference>